<name>A0A0E9XCT3_ANGAN</name>
<protein>
    <submittedName>
        <fullName evidence="1">Uncharacterized protein</fullName>
    </submittedName>
</protein>
<dbReference type="AlphaFoldDB" id="A0A0E9XCT3"/>
<dbReference type="EMBL" id="GBXM01009089">
    <property type="protein sequence ID" value="JAH99488.1"/>
    <property type="molecule type" value="Transcribed_RNA"/>
</dbReference>
<evidence type="ECO:0000313" key="1">
    <source>
        <dbReference type="EMBL" id="JAH99488.1"/>
    </source>
</evidence>
<accession>A0A0E9XCT3</accession>
<reference evidence="1" key="2">
    <citation type="journal article" date="2015" name="Fish Shellfish Immunol.">
        <title>Early steps in the European eel (Anguilla anguilla)-Vibrio vulnificus interaction in the gills: Role of the RtxA13 toxin.</title>
        <authorList>
            <person name="Callol A."/>
            <person name="Pajuelo D."/>
            <person name="Ebbesson L."/>
            <person name="Teles M."/>
            <person name="MacKenzie S."/>
            <person name="Amaro C."/>
        </authorList>
    </citation>
    <scope>NUCLEOTIDE SEQUENCE</scope>
</reference>
<reference evidence="1" key="1">
    <citation type="submission" date="2014-11" db="EMBL/GenBank/DDBJ databases">
        <authorList>
            <person name="Amaro Gonzalez C."/>
        </authorList>
    </citation>
    <scope>NUCLEOTIDE SEQUENCE</scope>
</reference>
<proteinExistence type="predicted"/>
<sequence length="22" mass="2589">MEVNRFIYRTITAPKLPCHTVV</sequence>
<organism evidence="1">
    <name type="scientific">Anguilla anguilla</name>
    <name type="common">European freshwater eel</name>
    <name type="synonym">Muraena anguilla</name>
    <dbReference type="NCBI Taxonomy" id="7936"/>
    <lineage>
        <taxon>Eukaryota</taxon>
        <taxon>Metazoa</taxon>
        <taxon>Chordata</taxon>
        <taxon>Craniata</taxon>
        <taxon>Vertebrata</taxon>
        <taxon>Euteleostomi</taxon>
        <taxon>Actinopterygii</taxon>
        <taxon>Neopterygii</taxon>
        <taxon>Teleostei</taxon>
        <taxon>Anguilliformes</taxon>
        <taxon>Anguillidae</taxon>
        <taxon>Anguilla</taxon>
    </lineage>
</organism>